<dbReference type="GO" id="GO:0071555">
    <property type="term" value="P:cell wall organization"/>
    <property type="evidence" value="ECO:0007669"/>
    <property type="project" value="UniProtKB-KW"/>
</dbReference>
<dbReference type="Pfam" id="PF07478">
    <property type="entry name" value="Dala_Dala_lig_C"/>
    <property type="match status" value="1"/>
</dbReference>
<evidence type="ECO:0000259" key="10">
    <source>
        <dbReference type="PROSITE" id="PS50975"/>
    </source>
</evidence>
<sequence length="169" mass="17551">MKDLKIAVINGGGSAEADVSRSSARGVVGALKENFDQVTSIELDDDVADSLSACGLDVVFPILHGRPGEDGTLQGFLEILGYRYVGSDVHSSALAMNKIVAKQVFQEAGLPVADQCVVRRQSGIADSVADSVARITQSLGESVVVKPACQGSAIGVTLIDNISELHNAV</sequence>
<dbReference type="Gene3D" id="3.30.1490.20">
    <property type="entry name" value="ATP-grasp fold, A domain"/>
    <property type="match status" value="1"/>
</dbReference>
<dbReference type="SUPFAM" id="SSF52440">
    <property type="entry name" value="PreATP-grasp domain"/>
    <property type="match status" value="1"/>
</dbReference>
<organism evidence="11">
    <name type="scientific">marine metagenome</name>
    <dbReference type="NCBI Taxonomy" id="408172"/>
    <lineage>
        <taxon>unclassified sequences</taxon>
        <taxon>metagenomes</taxon>
        <taxon>ecological metagenomes</taxon>
    </lineage>
</organism>
<evidence type="ECO:0000256" key="6">
    <source>
        <dbReference type="ARBA" id="ARBA00022840"/>
    </source>
</evidence>
<evidence type="ECO:0000313" key="11">
    <source>
        <dbReference type="EMBL" id="SVC68132.1"/>
    </source>
</evidence>
<name>A0A382P894_9ZZZZ</name>
<accession>A0A382P894</accession>
<dbReference type="SUPFAM" id="SSF56059">
    <property type="entry name" value="Glutathione synthetase ATP-binding domain-like"/>
    <property type="match status" value="1"/>
</dbReference>
<keyword evidence="5" id="KW-0547">Nucleotide-binding</keyword>
<dbReference type="InterPro" id="IPR000291">
    <property type="entry name" value="D-Ala_lig_Van_CS"/>
</dbReference>
<dbReference type="InterPro" id="IPR013815">
    <property type="entry name" value="ATP_grasp_subdomain_1"/>
</dbReference>
<protein>
    <recommendedName>
        <fullName evidence="10">ATP-grasp domain-containing protein</fullName>
    </recommendedName>
</protein>
<evidence type="ECO:0000256" key="4">
    <source>
        <dbReference type="ARBA" id="ARBA00022598"/>
    </source>
</evidence>
<dbReference type="InterPro" id="IPR011127">
    <property type="entry name" value="Dala_Dala_lig_N"/>
</dbReference>
<dbReference type="AlphaFoldDB" id="A0A382P894"/>
<dbReference type="InterPro" id="IPR011095">
    <property type="entry name" value="Dala_Dala_lig_C"/>
</dbReference>
<keyword evidence="4" id="KW-0436">Ligase</keyword>
<evidence type="ECO:0000256" key="7">
    <source>
        <dbReference type="ARBA" id="ARBA00022960"/>
    </source>
</evidence>
<evidence type="ECO:0000256" key="3">
    <source>
        <dbReference type="ARBA" id="ARBA00022490"/>
    </source>
</evidence>
<evidence type="ECO:0000256" key="5">
    <source>
        <dbReference type="ARBA" id="ARBA00022741"/>
    </source>
</evidence>
<dbReference type="GO" id="GO:0008716">
    <property type="term" value="F:D-alanine-D-alanine ligase activity"/>
    <property type="evidence" value="ECO:0007669"/>
    <property type="project" value="InterPro"/>
</dbReference>
<dbReference type="PANTHER" id="PTHR23132">
    <property type="entry name" value="D-ALANINE--D-ALANINE LIGASE"/>
    <property type="match status" value="1"/>
</dbReference>
<dbReference type="PROSITE" id="PS00843">
    <property type="entry name" value="DALA_DALA_LIGASE_1"/>
    <property type="match status" value="1"/>
</dbReference>
<dbReference type="GO" id="GO:0008360">
    <property type="term" value="P:regulation of cell shape"/>
    <property type="evidence" value="ECO:0007669"/>
    <property type="project" value="UniProtKB-KW"/>
</dbReference>
<dbReference type="EMBL" id="UINC01104742">
    <property type="protein sequence ID" value="SVC68132.1"/>
    <property type="molecule type" value="Genomic_DNA"/>
</dbReference>
<dbReference type="GO" id="GO:0005524">
    <property type="term" value="F:ATP binding"/>
    <property type="evidence" value="ECO:0007669"/>
    <property type="project" value="UniProtKB-KW"/>
</dbReference>
<keyword evidence="8" id="KW-0573">Peptidoglycan synthesis</keyword>
<keyword evidence="9" id="KW-0961">Cell wall biogenesis/degradation</keyword>
<dbReference type="PROSITE" id="PS50975">
    <property type="entry name" value="ATP_GRASP"/>
    <property type="match status" value="1"/>
</dbReference>
<dbReference type="InterPro" id="IPR011761">
    <property type="entry name" value="ATP-grasp"/>
</dbReference>
<dbReference type="Gene3D" id="3.30.470.20">
    <property type="entry name" value="ATP-grasp fold, B domain"/>
    <property type="match status" value="1"/>
</dbReference>
<feature type="non-terminal residue" evidence="11">
    <location>
        <position position="169"/>
    </location>
</feature>
<evidence type="ECO:0000256" key="9">
    <source>
        <dbReference type="ARBA" id="ARBA00023316"/>
    </source>
</evidence>
<proteinExistence type="inferred from homology"/>
<evidence type="ECO:0000256" key="8">
    <source>
        <dbReference type="ARBA" id="ARBA00022984"/>
    </source>
</evidence>
<dbReference type="GO" id="GO:0046872">
    <property type="term" value="F:metal ion binding"/>
    <property type="evidence" value="ECO:0007669"/>
    <property type="project" value="InterPro"/>
</dbReference>
<keyword evidence="3" id="KW-0963">Cytoplasm</keyword>
<feature type="domain" description="ATP-grasp" evidence="10">
    <location>
        <begin position="102"/>
        <end position="164"/>
    </location>
</feature>
<dbReference type="InterPro" id="IPR016185">
    <property type="entry name" value="PreATP-grasp_dom_sf"/>
</dbReference>
<comment type="similarity">
    <text evidence="2">Belongs to the D-alanine--D-alanine ligase family.</text>
</comment>
<evidence type="ECO:0000256" key="1">
    <source>
        <dbReference type="ARBA" id="ARBA00004496"/>
    </source>
</evidence>
<keyword evidence="7" id="KW-0133">Cell shape</keyword>
<evidence type="ECO:0000256" key="2">
    <source>
        <dbReference type="ARBA" id="ARBA00010871"/>
    </source>
</evidence>
<comment type="subcellular location">
    <subcellularLocation>
        <location evidence="1">Cytoplasm</location>
    </subcellularLocation>
</comment>
<dbReference type="GO" id="GO:0005737">
    <property type="term" value="C:cytoplasm"/>
    <property type="evidence" value="ECO:0007669"/>
    <property type="project" value="UniProtKB-SubCell"/>
</dbReference>
<dbReference type="Pfam" id="PF01820">
    <property type="entry name" value="Dala_Dala_lig_N"/>
    <property type="match status" value="1"/>
</dbReference>
<keyword evidence="6" id="KW-0067">ATP-binding</keyword>
<reference evidence="11" key="1">
    <citation type="submission" date="2018-05" db="EMBL/GenBank/DDBJ databases">
        <authorList>
            <person name="Lanie J.A."/>
            <person name="Ng W.-L."/>
            <person name="Kazmierczak K.M."/>
            <person name="Andrzejewski T.M."/>
            <person name="Davidsen T.M."/>
            <person name="Wayne K.J."/>
            <person name="Tettelin H."/>
            <person name="Glass J.I."/>
            <person name="Rusch D."/>
            <person name="Podicherti R."/>
            <person name="Tsui H.-C.T."/>
            <person name="Winkler M.E."/>
        </authorList>
    </citation>
    <scope>NUCLEOTIDE SEQUENCE</scope>
</reference>
<dbReference type="PANTHER" id="PTHR23132:SF23">
    <property type="entry name" value="D-ALANINE--D-ALANINE LIGASE B"/>
    <property type="match status" value="1"/>
</dbReference>
<dbReference type="Gene3D" id="3.40.50.20">
    <property type="match status" value="1"/>
</dbReference>
<gene>
    <name evidence="11" type="ORF">METZ01_LOCUS320986</name>
</gene>
<dbReference type="GO" id="GO:0009252">
    <property type="term" value="P:peptidoglycan biosynthetic process"/>
    <property type="evidence" value="ECO:0007669"/>
    <property type="project" value="UniProtKB-KW"/>
</dbReference>